<keyword evidence="2" id="KW-0488">Methylation</keyword>
<evidence type="ECO:0000259" key="6">
    <source>
        <dbReference type="PROSITE" id="PS50111"/>
    </source>
</evidence>
<dbReference type="InterPro" id="IPR004090">
    <property type="entry name" value="Chemotax_Me-accpt_rcpt"/>
</dbReference>
<evidence type="ECO:0000256" key="4">
    <source>
        <dbReference type="PROSITE-ProRule" id="PRU00284"/>
    </source>
</evidence>
<dbReference type="PATRIC" id="fig|983917.3.peg.3005"/>
<dbReference type="PANTHER" id="PTHR43531:SF14">
    <property type="entry name" value="METHYL-ACCEPTING CHEMOTAXIS PROTEIN I-RELATED"/>
    <property type="match status" value="1"/>
</dbReference>
<dbReference type="STRING" id="983917.RGE_30800"/>
<dbReference type="KEGG" id="rge:RGE_30800"/>
<dbReference type="InterPro" id="IPR024478">
    <property type="entry name" value="HlyB_4HB_MCP"/>
</dbReference>
<dbReference type="GO" id="GO:0005886">
    <property type="term" value="C:plasma membrane"/>
    <property type="evidence" value="ECO:0007669"/>
    <property type="project" value="TreeGrafter"/>
</dbReference>
<feature type="transmembrane region" description="Helical" evidence="5">
    <location>
        <begin position="192"/>
        <end position="213"/>
    </location>
</feature>
<feature type="domain" description="HAMP" evidence="7">
    <location>
        <begin position="214"/>
        <end position="266"/>
    </location>
</feature>
<dbReference type="PANTHER" id="PTHR43531">
    <property type="entry name" value="PROTEIN ICFG"/>
    <property type="match status" value="1"/>
</dbReference>
<name>I0HTT2_RUBGI</name>
<dbReference type="GO" id="GO:0007165">
    <property type="term" value="P:signal transduction"/>
    <property type="evidence" value="ECO:0007669"/>
    <property type="project" value="UniProtKB-KW"/>
</dbReference>
<keyword evidence="5" id="KW-0472">Membrane</keyword>
<comment type="similarity">
    <text evidence="3">Belongs to the methyl-accepting chemotaxis (MCP) protein family.</text>
</comment>
<dbReference type="Pfam" id="PF00672">
    <property type="entry name" value="HAMP"/>
    <property type="match status" value="1"/>
</dbReference>
<evidence type="ECO:0000256" key="3">
    <source>
        <dbReference type="ARBA" id="ARBA00029447"/>
    </source>
</evidence>
<dbReference type="Gene3D" id="1.10.287.950">
    <property type="entry name" value="Methyl-accepting chemotaxis protein"/>
    <property type="match status" value="1"/>
</dbReference>
<comment type="subcellular location">
    <subcellularLocation>
        <location evidence="1">Membrane</location>
    </subcellularLocation>
</comment>
<dbReference type="SMART" id="SM00304">
    <property type="entry name" value="HAMP"/>
    <property type="match status" value="1"/>
</dbReference>
<protein>
    <submittedName>
        <fullName evidence="8">Methyl-accepting chemotaxis protein with syntaxin/epimorphin coiled-coil domain</fullName>
    </submittedName>
</protein>
<dbReference type="PROSITE" id="PS50111">
    <property type="entry name" value="CHEMOTAXIS_TRANSDUC_2"/>
    <property type="match status" value="1"/>
</dbReference>
<dbReference type="HOGENOM" id="CLU_000445_107_16_4"/>
<dbReference type="GO" id="GO:0004888">
    <property type="term" value="F:transmembrane signaling receptor activity"/>
    <property type="evidence" value="ECO:0007669"/>
    <property type="project" value="InterPro"/>
</dbReference>
<dbReference type="Pfam" id="PF12729">
    <property type="entry name" value="4HB_MCP_1"/>
    <property type="match status" value="1"/>
</dbReference>
<dbReference type="InterPro" id="IPR004089">
    <property type="entry name" value="MCPsignal_dom"/>
</dbReference>
<dbReference type="InterPro" id="IPR003660">
    <property type="entry name" value="HAMP_dom"/>
</dbReference>
<evidence type="ECO:0000256" key="2">
    <source>
        <dbReference type="ARBA" id="ARBA00022481"/>
    </source>
</evidence>
<evidence type="ECO:0000259" key="7">
    <source>
        <dbReference type="PROSITE" id="PS50885"/>
    </source>
</evidence>
<dbReference type="eggNOG" id="COG0840">
    <property type="taxonomic scope" value="Bacteria"/>
</dbReference>
<dbReference type="EMBL" id="AP012320">
    <property type="protein sequence ID" value="BAL96419.1"/>
    <property type="molecule type" value="Genomic_DNA"/>
</dbReference>
<dbReference type="FunFam" id="1.10.287.950:FF:000001">
    <property type="entry name" value="Methyl-accepting chemotaxis sensory transducer"/>
    <property type="match status" value="1"/>
</dbReference>
<reference evidence="8 9" key="1">
    <citation type="journal article" date="2012" name="J. Bacteriol.">
        <title>Complete genome sequence of phototrophic betaproteobacterium Rubrivivax gelatinosus IL144.</title>
        <authorList>
            <person name="Nagashima S."/>
            <person name="Kamimura A."/>
            <person name="Shimizu T."/>
            <person name="Nakamura-isaki S."/>
            <person name="Aono E."/>
            <person name="Sakamoto K."/>
            <person name="Ichikawa N."/>
            <person name="Nakazawa H."/>
            <person name="Sekine M."/>
            <person name="Yamazaki S."/>
            <person name="Fujita N."/>
            <person name="Shimada K."/>
            <person name="Hanada S."/>
            <person name="Nagashima K.V.P."/>
        </authorList>
    </citation>
    <scope>NUCLEOTIDE SEQUENCE [LARGE SCALE GENOMIC DNA]</scope>
    <source>
        <strain evidence="9">NBRC 100245 / IL144</strain>
    </source>
</reference>
<keyword evidence="9" id="KW-1185">Reference proteome</keyword>
<evidence type="ECO:0000313" key="8">
    <source>
        <dbReference type="EMBL" id="BAL96419.1"/>
    </source>
</evidence>
<dbReference type="Proteomes" id="UP000007883">
    <property type="component" value="Chromosome"/>
</dbReference>
<dbReference type="AlphaFoldDB" id="I0HTT2"/>
<keyword evidence="4" id="KW-0807">Transducer</keyword>
<evidence type="ECO:0000313" key="9">
    <source>
        <dbReference type="Proteomes" id="UP000007883"/>
    </source>
</evidence>
<sequence>MSVLNRFSISQRLYAVSGALILALASLTVSSWVQLGQVSALAKDAGAVKMRQLERIASTELSVTQVMAAIRHALLVNTPAEVEAAAKEIAEKREQITRNDNAFLADIPTEEGKQAFKQVWLAMQDRTWPVAQANMELVNKGQKDAAFEMLLKKTVPTFADMQRWLSEERARQSTLLSDEVSLVEHKADATRLQFIVLVALITVGLVVFSWSIARRLKTRVAAAREVVERVSAGDFTVPVNDDVRDELSPLLQTMSQMQDSLAKVVHSVRQNADSVATASVQIAQGNQDLSQRTEQQASALQQTAATMEELGGTVRNTEGNAKQANQLAQGAADLAGRGGEVVTQVVSTMQGINGSSRKIGDIIGVIDGIAFQTNILALNAAVEAARAGEQGRGFAVVAGEVRTLAQRSAEAAREIKALITRNVEQVEQGSALVDKAGQTMEDIVASVRRVSDIVSEITAATVEQSSGVQQVSGAVGQMDQATQQNAALVEESAAAAESLKMKAQQLVEAVSVFRLSAGTIA</sequence>
<proteinExistence type="inferred from homology"/>
<gene>
    <name evidence="8" type="primary">mcp</name>
    <name evidence="8" type="ordered locus">RGE_30800</name>
</gene>
<dbReference type="SMART" id="SM00283">
    <property type="entry name" value="MA"/>
    <property type="match status" value="1"/>
</dbReference>
<keyword evidence="5" id="KW-0812">Transmembrane</keyword>
<dbReference type="RefSeq" id="WP_014429280.1">
    <property type="nucleotide sequence ID" value="NC_017075.1"/>
</dbReference>
<dbReference type="InterPro" id="IPR051310">
    <property type="entry name" value="MCP_chemotaxis"/>
</dbReference>
<dbReference type="PROSITE" id="PS50885">
    <property type="entry name" value="HAMP"/>
    <property type="match status" value="1"/>
</dbReference>
<feature type="domain" description="Methyl-accepting transducer" evidence="6">
    <location>
        <begin position="271"/>
        <end position="500"/>
    </location>
</feature>
<dbReference type="PRINTS" id="PR00260">
    <property type="entry name" value="CHEMTRNSDUCR"/>
</dbReference>
<dbReference type="CDD" id="cd06225">
    <property type="entry name" value="HAMP"/>
    <property type="match status" value="1"/>
</dbReference>
<dbReference type="Pfam" id="PF00015">
    <property type="entry name" value="MCPsignal"/>
    <property type="match status" value="1"/>
</dbReference>
<organism evidence="8 9">
    <name type="scientific">Rubrivivax gelatinosus (strain NBRC 100245 / IL144)</name>
    <dbReference type="NCBI Taxonomy" id="983917"/>
    <lineage>
        <taxon>Bacteria</taxon>
        <taxon>Pseudomonadati</taxon>
        <taxon>Pseudomonadota</taxon>
        <taxon>Betaproteobacteria</taxon>
        <taxon>Burkholderiales</taxon>
        <taxon>Sphaerotilaceae</taxon>
        <taxon>Rubrivivax</taxon>
    </lineage>
</organism>
<accession>I0HTT2</accession>
<dbReference type="SUPFAM" id="SSF58104">
    <property type="entry name" value="Methyl-accepting chemotaxis protein (MCP) signaling domain"/>
    <property type="match status" value="1"/>
</dbReference>
<dbReference type="CDD" id="cd11386">
    <property type="entry name" value="MCP_signal"/>
    <property type="match status" value="1"/>
</dbReference>
<dbReference type="GO" id="GO:0006935">
    <property type="term" value="P:chemotaxis"/>
    <property type="evidence" value="ECO:0007669"/>
    <property type="project" value="InterPro"/>
</dbReference>
<keyword evidence="5" id="KW-1133">Transmembrane helix</keyword>
<evidence type="ECO:0000256" key="1">
    <source>
        <dbReference type="ARBA" id="ARBA00004370"/>
    </source>
</evidence>
<evidence type="ECO:0000256" key="5">
    <source>
        <dbReference type="SAM" id="Phobius"/>
    </source>
</evidence>